<keyword evidence="1" id="KW-0378">Hydrolase</keyword>
<keyword evidence="4" id="KW-1185">Reference proteome</keyword>
<keyword evidence="2" id="KW-0732">Signal</keyword>
<dbReference type="STRING" id="1081109.A0A167ZLF1"/>
<dbReference type="OrthoDB" id="2373480at2759"/>
<dbReference type="InterPro" id="IPR029058">
    <property type="entry name" value="AB_hydrolase_fold"/>
</dbReference>
<dbReference type="GO" id="GO:0016042">
    <property type="term" value="P:lipid catabolic process"/>
    <property type="evidence" value="ECO:0007669"/>
    <property type="project" value="UniProtKB-UniRule"/>
</dbReference>
<dbReference type="Gene3D" id="1.10.260.130">
    <property type="match status" value="1"/>
</dbReference>
<dbReference type="AlphaFoldDB" id="A0A167ZLF1"/>
<evidence type="ECO:0000256" key="1">
    <source>
        <dbReference type="ARBA" id="ARBA00022801"/>
    </source>
</evidence>
<dbReference type="Gene3D" id="3.40.50.1820">
    <property type="entry name" value="alpha/beta hydrolase"/>
    <property type="match status" value="1"/>
</dbReference>
<dbReference type="InterPro" id="IPR005152">
    <property type="entry name" value="Lipase_secreted"/>
</dbReference>
<organism evidence="3 4">
    <name type="scientific">Moelleriella libera RCEF 2490</name>
    <dbReference type="NCBI Taxonomy" id="1081109"/>
    <lineage>
        <taxon>Eukaryota</taxon>
        <taxon>Fungi</taxon>
        <taxon>Dikarya</taxon>
        <taxon>Ascomycota</taxon>
        <taxon>Pezizomycotina</taxon>
        <taxon>Sordariomycetes</taxon>
        <taxon>Hypocreomycetidae</taxon>
        <taxon>Hypocreales</taxon>
        <taxon>Clavicipitaceae</taxon>
        <taxon>Moelleriella</taxon>
    </lineage>
</organism>
<dbReference type="PANTHER" id="PTHR34853:SF5">
    <property type="entry name" value="LIP-DOMAIN-CONTAINING PROTEIN-RELATED"/>
    <property type="match status" value="1"/>
</dbReference>
<accession>A0A167ZLF1</accession>
<comment type="caution">
    <text evidence="3">The sequence shown here is derived from an EMBL/GenBank/DDBJ whole genome shotgun (WGS) entry which is preliminary data.</text>
</comment>
<gene>
    <name evidence="3" type="ORF">AAL_05848</name>
</gene>
<dbReference type="EMBL" id="AZGY01000014">
    <property type="protein sequence ID" value="KZZ92816.1"/>
    <property type="molecule type" value="Genomic_DNA"/>
</dbReference>
<dbReference type="Proteomes" id="UP000078544">
    <property type="component" value="Unassembled WGS sequence"/>
</dbReference>
<dbReference type="GO" id="GO:0004806">
    <property type="term" value="F:triacylglycerol lipase activity"/>
    <property type="evidence" value="ECO:0007669"/>
    <property type="project" value="UniProtKB-UniRule"/>
</dbReference>
<dbReference type="SUPFAM" id="SSF53474">
    <property type="entry name" value="alpha/beta-Hydrolases"/>
    <property type="match status" value="1"/>
</dbReference>
<dbReference type="PANTHER" id="PTHR34853">
    <property type="match status" value="1"/>
</dbReference>
<evidence type="ECO:0000313" key="3">
    <source>
        <dbReference type="EMBL" id="KZZ92816.1"/>
    </source>
</evidence>
<dbReference type="PROSITE" id="PS51257">
    <property type="entry name" value="PROKAR_LIPOPROTEIN"/>
    <property type="match status" value="1"/>
</dbReference>
<dbReference type="PIRSF" id="PIRSF029171">
    <property type="entry name" value="Esterase_LipA"/>
    <property type="match status" value="1"/>
</dbReference>
<evidence type="ECO:0000256" key="2">
    <source>
        <dbReference type="PIRNR" id="PIRNR029171"/>
    </source>
</evidence>
<evidence type="ECO:0000313" key="4">
    <source>
        <dbReference type="Proteomes" id="UP000078544"/>
    </source>
</evidence>
<feature type="chain" id="PRO_5013435754" evidence="2">
    <location>
        <begin position="23"/>
        <end position="453"/>
    </location>
</feature>
<name>A0A167ZLF1_9HYPO</name>
<reference evidence="3 4" key="1">
    <citation type="journal article" date="2016" name="Genome Biol. Evol.">
        <title>Divergent and convergent evolution of fungal pathogenicity.</title>
        <authorList>
            <person name="Shang Y."/>
            <person name="Xiao G."/>
            <person name="Zheng P."/>
            <person name="Cen K."/>
            <person name="Zhan S."/>
            <person name="Wang C."/>
        </authorList>
    </citation>
    <scope>NUCLEOTIDE SEQUENCE [LARGE SCALE GENOMIC DNA]</scope>
    <source>
        <strain evidence="3 4">RCEF 2490</strain>
    </source>
</reference>
<proteinExistence type="inferred from homology"/>
<protein>
    <submittedName>
        <fullName evidence="3">Lipase, secreted</fullName>
    </submittedName>
</protein>
<dbReference type="Pfam" id="PF03583">
    <property type="entry name" value="LIP"/>
    <property type="match status" value="1"/>
</dbReference>
<sequence>MKMVLSQLGMVVLACFLPLAHTAPLEPKAVPVLPTDDPFYAIPEGIQNFQPGSLLRWRRPPNQIAAFGVARLNLKDSFQILYRTSDNFGNATATVATILVPYNADYGKLLSYQVAEDAADVNCAPSYVFQFEASDSGKFGTIGTQTELLLIDAALEEGWVVISPDYEGPHATFLANRAAGHAVLDGIRAALGSQGVTGIRHDARVGIQGYSGGSFASIFAAELQPTYAPELKIAGAALGGVVPDILNAMNAMNRHAAAGLIASGINGLANAYPELRKVISDQILPEYSEAFRQASKQCLVANIIDYAFADLFSQVKDSQVIFQEPAKSIMKDNSAGQATPRIPLFIYKPIHDEVSPIADTDKLVEQYCADGASVEYVRDFISEHVSLAVTGAPMSFSWMKRVLNGEQPRKGCSTRSVASTLFDLSTIEVLPEFLFHALLDLFGRRTGPAGTMA</sequence>
<comment type="similarity">
    <text evidence="2">Belongs to the AB hydrolase superfamily. Lipase family.</text>
</comment>
<feature type="signal peptide" evidence="2">
    <location>
        <begin position="1"/>
        <end position="22"/>
    </location>
</feature>